<sequence length="56" mass="6646">MKFHKIWVLPWIWQLLHADTAIKNIFHPTLYQPAYLSGAINNLTISIYHQYHVVLS</sequence>
<reference evidence="2" key="1">
    <citation type="submission" date="2010-03" db="EMBL/GenBank/DDBJ databases">
        <title>Complete sequence of Mobiluncus curtisii ATCC 43063.</title>
        <authorList>
            <person name="Muzny D."/>
            <person name="Qin X."/>
            <person name="Deng J."/>
            <person name="Jiang H."/>
            <person name="Liu Y."/>
            <person name="Qu J."/>
            <person name="Song X.-Z."/>
            <person name="Zhang L."/>
            <person name="Thornton R."/>
            <person name="Coyle M."/>
            <person name="Francisco L."/>
            <person name="Jackson L."/>
            <person name="Javaid M."/>
            <person name="Korchina V."/>
            <person name="Kovar C."/>
            <person name="Mata R."/>
            <person name="Mathew T."/>
            <person name="Ngo R."/>
            <person name="Nguyen L."/>
            <person name="Nguyen N."/>
            <person name="Okwuonu G."/>
            <person name="Ongeri F."/>
            <person name="Pham C."/>
            <person name="Simmons D."/>
            <person name="Wilczek-Boney K."/>
            <person name="Hale W."/>
            <person name="Jakkamsetti A."/>
            <person name="Pham P."/>
            <person name="Ruth R."/>
            <person name="San Lucas F."/>
            <person name="Warren J."/>
            <person name="Zhang J."/>
            <person name="Zhao Z."/>
            <person name="Zhou C."/>
            <person name="Zhu D."/>
            <person name="Lee S."/>
            <person name="Bess C."/>
            <person name="Blankenburg K."/>
            <person name="Forbes L."/>
            <person name="Fu Q."/>
            <person name="Gubbala S."/>
            <person name="Hirani K."/>
            <person name="Jayaseelan J.C."/>
            <person name="Lara F."/>
            <person name="Munidasa M."/>
            <person name="Palculict T."/>
            <person name="Patil S."/>
            <person name="Pu L.-L."/>
            <person name="Saada N."/>
            <person name="Tang L."/>
            <person name="Weissenberger G."/>
            <person name="Zhu Y."/>
            <person name="Hemphill L."/>
            <person name="Shang Y."/>
            <person name="Youmans B."/>
            <person name="Ayvaz T."/>
            <person name="Ross M."/>
            <person name="Santibanez J."/>
            <person name="Aqrawi P."/>
            <person name="Gross S."/>
            <person name="Joshi V."/>
            <person name="Fowler G."/>
            <person name="Nazareth L."/>
            <person name="Reid J."/>
            <person name="Worley K."/>
            <person name="Petrosino J."/>
            <person name="Highlander S."/>
            <person name="Gibbs R."/>
            <person name="Gibbs R."/>
        </authorList>
    </citation>
    <scope>NUCLEOTIDE SEQUENCE [LARGE SCALE GENOMIC DNA]</scope>
    <source>
        <strain evidence="2">ATCC 19194</strain>
    </source>
</reference>
<accession>D4XTL4</accession>
<dbReference type="EMBL" id="ADMT01000226">
    <property type="protein sequence ID" value="EFF81455.1"/>
    <property type="molecule type" value="Genomic_DNA"/>
</dbReference>
<organism evidence="1 2">
    <name type="scientific">Acinetobacter haemolyticus ATCC 19194</name>
    <dbReference type="NCBI Taxonomy" id="707232"/>
    <lineage>
        <taxon>Bacteria</taxon>
        <taxon>Pseudomonadati</taxon>
        <taxon>Pseudomonadota</taxon>
        <taxon>Gammaproteobacteria</taxon>
        <taxon>Moraxellales</taxon>
        <taxon>Moraxellaceae</taxon>
        <taxon>Acinetobacter</taxon>
    </lineage>
</organism>
<dbReference type="AlphaFoldDB" id="D4XTL4"/>
<comment type="caution">
    <text evidence="1">The sequence shown here is derived from an EMBL/GenBank/DDBJ whole genome shotgun (WGS) entry which is preliminary data.</text>
</comment>
<evidence type="ECO:0000313" key="1">
    <source>
        <dbReference type="EMBL" id="EFF81455.1"/>
    </source>
</evidence>
<dbReference type="HOGENOM" id="CLU_3003503_0_0_6"/>
<protein>
    <submittedName>
        <fullName evidence="1">Uncharacterized protein</fullName>
    </submittedName>
</protein>
<gene>
    <name evidence="1" type="ORF">HMP0015_3056</name>
</gene>
<evidence type="ECO:0000313" key="2">
    <source>
        <dbReference type="Proteomes" id="UP000003085"/>
    </source>
</evidence>
<dbReference type="Proteomes" id="UP000003085">
    <property type="component" value="Unassembled WGS sequence"/>
</dbReference>
<name>D4XTL4_ACIHA</name>
<proteinExistence type="predicted"/>